<dbReference type="EMBL" id="VUJU01015368">
    <property type="protein sequence ID" value="KAF0694430.1"/>
    <property type="molecule type" value="Genomic_DNA"/>
</dbReference>
<proteinExistence type="predicted"/>
<reference evidence="1 2" key="1">
    <citation type="submission" date="2019-08" db="EMBL/GenBank/DDBJ databases">
        <title>Whole genome of Aphis craccivora.</title>
        <authorList>
            <person name="Voronova N.V."/>
            <person name="Shulinski R.S."/>
            <person name="Bandarenka Y.V."/>
            <person name="Zhorov D.G."/>
            <person name="Warner D."/>
        </authorList>
    </citation>
    <scope>NUCLEOTIDE SEQUENCE [LARGE SCALE GENOMIC DNA]</scope>
    <source>
        <strain evidence="1">180601</strain>
        <tissue evidence="1">Whole Body</tissue>
    </source>
</reference>
<sequence length="208" mass="23192">KSNVHNIFNQNHKVNDIKVIVVNEDHISAVDDLKGNEKVCGLSNEDPIPEIAKSSGTTSLSNIVVNEDNIFAVDDLEVGSEKACEISIEDQSLTISDATEFGIEEKDPIKIIASGPFSYEKRKLILSWGPHQPQKEDMSKNCFPVRNNRSFLPSWYKKKLPGGTTSSKEWLSYSCSTDRIFCLYCILIGNDKQSVWVTTGFGTWSKAT</sequence>
<protein>
    <submittedName>
        <fullName evidence="1">Zinc finger MYM-type protein 1-like isoform X2</fullName>
    </submittedName>
</protein>
<dbReference type="OrthoDB" id="10063284at2759"/>
<dbReference type="AlphaFoldDB" id="A0A6G0VNG5"/>
<evidence type="ECO:0000313" key="2">
    <source>
        <dbReference type="Proteomes" id="UP000478052"/>
    </source>
</evidence>
<comment type="caution">
    <text evidence="1">The sequence shown here is derived from an EMBL/GenBank/DDBJ whole genome shotgun (WGS) entry which is preliminary data.</text>
</comment>
<accession>A0A6G0VNG5</accession>
<feature type="non-terminal residue" evidence="1">
    <location>
        <position position="1"/>
    </location>
</feature>
<keyword evidence="2" id="KW-1185">Reference proteome</keyword>
<organism evidence="1 2">
    <name type="scientific">Aphis craccivora</name>
    <name type="common">Cowpea aphid</name>
    <dbReference type="NCBI Taxonomy" id="307492"/>
    <lineage>
        <taxon>Eukaryota</taxon>
        <taxon>Metazoa</taxon>
        <taxon>Ecdysozoa</taxon>
        <taxon>Arthropoda</taxon>
        <taxon>Hexapoda</taxon>
        <taxon>Insecta</taxon>
        <taxon>Pterygota</taxon>
        <taxon>Neoptera</taxon>
        <taxon>Paraneoptera</taxon>
        <taxon>Hemiptera</taxon>
        <taxon>Sternorrhyncha</taxon>
        <taxon>Aphidomorpha</taxon>
        <taxon>Aphidoidea</taxon>
        <taxon>Aphididae</taxon>
        <taxon>Aphidini</taxon>
        <taxon>Aphis</taxon>
        <taxon>Aphis</taxon>
    </lineage>
</organism>
<dbReference type="Proteomes" id="UP000478052">
    <property type="component" value="Unassembled WGS sequence"/>
</dbReference>
<name>A0A6G0VNG5_APHCR</name>
<gene>
    <name evidence="1" type="ORF">FWK35_00030933</name>
</gene>
<evidence type="ECO:0000313" key="1">
    <source>
        <dbReference type="EMBL" id="KAF0694430.1"/>
    </source>
</evidence>